<reference evidence="1 2" key="1">
    <citation type="submission" date="2023-07" db="EMBL/GenBank/DDBJ databases">
        <title>Genomic Encyclopedia of Type Strains, Phase IV (KMG-IV): sequencing the most valuable type-strain genomes for metagenomic binning, comparative biology and taxonomic classification.</title>
        <authorList>
            <person name="Goeker M."/>
        </authorList>
    </citation>
    <scope>NUCLEOTIDE SEQUENCE [LARGE SCALE GENOMIC DNA]</scope>
    <source>
        <strain evidence="1 2">DSM 100301</strain>
    </source>
</reference>
<keyword evidence="2" id="KW-1185">Reference proteome</keyword>
<protein>
    <submittedName>
        <fullName evidence="1">SPP1 family predicted phage head-tail adaptor</fullName>
    </submittedName>
</protein>
<evidence type="ECO:0000313" key="1">
    <source>
        <dbReference type="EMBL" id="MDQ0454286.1"/>
    </source>
</evidence>
<dbReference type="Proteomes" id="UP001235269">
    <property type="component" value="Unassembled WGS sequence"/>
</dbReference>
<accession>A0ABU0I7T1</accession>
<dbReference type="InterPro" id="IPR008767">
    <property type="entry name" value="Phage_SPP1_head-tail_adaptor"/>
</dbReference>
<dbReference type="Pfam" id="PF05521">
    <property type="entry name" value="Phage_HCP"/>
    <property type="match status" value="1"/>
</dbReference>
<dbReference type="Gene3D" id="2.40.10.270">
    <property type="entry name" value="Bacteriophage SPP1 head-tail adaptor protein"/>
    <property type="match status" value="1"/>
</dbReference>
<organism evidence="1 2">
    <name type="scientific">Rhizobium paknamense</name>
    <dbReference type="NCBI Taxonomy" id="1206817"/>
    <lineage>
        <taxon>Bacteria</taxon>
        <taxon>Pseudomonadati</taxon>
        <taxon>Pseudomonadota</taxon>
        <taxon>Alphaproteobacteria</taxon>
        <taxon>Hyphomicrobiales</taxon>
        <taxon>Rhizobiaceae</taxon>
        <taxon>Rhizobium/Agrobacterium group</taxon>
        <taxon>Rhizobium</taxon>
    </lineage>
</organism>
<gene>
    <name evidence="1" type="ORF">QO005_000601</name>
</gene>
<evidence type="ECO:0000313" key="2">
    <source>
        <dbReference type="Proteomes" id="UP001235269"/>
    </source>
</evidence>
<dbReference type="NCBIfam" id="TIGR01563">
    <property type="entry name" value="gp16_SPP1"/>
    <property type="match status" value="1"/>
</dbReference>
<dbReference type="InterPro" id="IPR038666">
    <property type="entry name" value="SSP1_head-tail_sf"/>
</dbReference>
<comment type="caution">
    <text evidence="1">The sequence shown here is derived from an EMBL/GenBank/DDBJ whole genome shotgun (WGS) entry which is preliminary data.</text>
</comment>
<sequence length="112" mass="12178">MAAFVAPDPGAMTARLVLQAPVETGDGQGGVLSGYEDVARLWGRVEMQGQVLSERAGAELAVVTRRVTVAWRDDLRAGQRLMDRDVGMMIRAAYDPDGTRRFLVLICEEEAA</sequence>
<dbReference type="EMBL" id="JAUSWH010000001">
    <property type="protein sequence ID" value="MDQ0454286.1"/>
    <property type="molecule type" value="Genomic_DNA"/>
</dbReference>
<name>A0ABU0I7T1_9HYPH</name>
<proteinExistence type="predicted"/>
<dbReference type="RefSeq" id="WP_307156465.1">
    <property type="nucleotide sequence ID" value="NZ_JAUSWH010000001.1"/>
</dbReference>